<evidence type="ECO:0000259" key="7">
    <source>
        <dbReference type="Pfam" id="PF04542"/>
    </source>
</evidence>
<keyword evidence="10" id="KW-1185">Reference proteome</keyword>
<evidence type="ECO:0000256" key="3">
    <source>
        <dbReference type="ARBA" id="ARBA00023082"/>
    </source>
</evidence>
<dbReference type="SUPFAM" id="SSF88659">
    <property type="entry name" value="Sigma3 and sigma4 domains of RNA polymerase sigma factors"/>
    <property type="match status" value="1"/>
</dbReference>
<dbReference type="Proteomes" id="UP001151287">
    <property type="component" value="Unassembled WGS sequence"/>
</dbReference>
<dbReference type="PANTHER" id="PTHR43133:SF52">
    <property type="entry name" value="ECF RNA POLYMERASE SIGMA FACTOR SIGL"/>
    <property type="match status" value="1"/>
</dbReference>
<dbReference type="Pfam" id="PF04542">
    <property type="entry name" value="Sigma70_r2"/>
    <property type="match status" value="1"/>
</dbReference>
<evidence type="ECO:0000256" key="2">
    <source>
        <dbReference type="ARBA" id="ARBA00023015"/>
    </source>
</evidence>
<dbReference type="InterPro" id="IPR014284">
    <property type="entry name" value="RNA_pol_sigma-70_dom"/>
</dbReference>
<dbReference type="InterPro" id="IPR013324">
    <property type="entry name" value="RNA_pol_sigma_r3/r4-like"/>
</dbReference>
<dbReference type="EMBL" id="JAMQYH010000076">
    <property type="protein sequence ID" value="KAJ1683915.1"/>
    <property type="molecule type" value="Genomic_DNA"/>
</dbReference>
<evidence type="ECO:0000256" key="4">
    <source>
        <dbReference type="ARBA" id="ARBA00023125"/>
    </source>
</evidence>
<protein>
    <recommendedName>
        <fullName evidence="11">RNA polymerase sigma factor</fullName>
    </recommendedName>
</protein>
<evidence type="ECO:0000256" key="1">
    <source>
        <dbReference type="ARBA" id="ARBA00010641"/>
    </source>
</evidence>
<reference evidence="9" key="1">
    <citation type="journal article" date="2022" name="Cell">
        <title>Repeat-based holocentromeres influence genome architecture and karyotype evolution.</title>
        <authorList>
            <person name="Hofstatter P.G."/>
            <person name="Thangavel G."/>
            <person name="Lux T."/>
            <person name="Neumann P."/>
            <person name="Vondrak T."/>
            <person name="Novak P."/>
            <person name="Zhang M."/>
            <person name="Costa L."/>
            <person name="Castellani M."/>
            <person name="Scott A."/>
            <person name="Toegelov H."/>
            <person name="Fuchs J."/>
            <person name="Mata-Sucre Y."/>
            <person name="Dias Y."/>
            <person name="Vanzela A.L.L."/>
            <person name="Huettel B."/>
            <person name="Almeida C.C.S."/>
            <person name="Simkova H."/>
            <person name="Souza G."/>
            <person name="Pedrosa-Harand A."/>
            <person name="Macas J."/>
            <person name="Mayer K.F.X."/>
            <person name="Houben A."/>
            <person name="Marques A."/>
        </authorList>
    </citation>
    <scope>NUCLEOTIDE SEQUENCE</scope>
    <source>
        <strain evidence="9">RhyBre1mFocal</strain>
    </source>
</reference>
<organism evidence="9 10">
    <name type="scientific">Rhynchospora breviuscula</name>
    <dbReference type="NCBI Taxonomy" id="2022672"/>
    <lineage>
        <taxon>Eukaryota</taxon>
        <taxon>Viridiplantae</taxon>
        <taxon>Streptophyta</taxon>
        <taxon>Embryophyta</taxon>
        <taxon>Tracheophyta</taxon>
        <taxon>Spermatophyta</taxon>
        <taxon>Magnoliopsida</taxon>
        <taxon>Liliopsida</taxon>
        <taxon>Poales</taxon>
        <taxon>Cyperaceae</taxon>
        <taxon>Cyperoideae</taxon>
        <taxon>Rhynchosporeae</taxon>
        <taxon>Rhynchospora</taxon>
    </lineage>
</organism>
<keyword evidence="3" id="KW-0731">Sigma factor</keyword>
<dbReference type="AlphaFoldDB" id="A0A9Q0BZB7"/>
<dbReference type="SUPFAM" id="SSF88946">
    <property type="entry name" value="Sigma2 domain of RNA polymerase sigma factors"/>
    <property type="match status" value="1"/>
</dbReference>
<sequence length="222" mass="25288">MMNFSALEWAKGRSRSDTARGRPLLEVSDSLPDAAQLHTLYLNDVYRYVGRRLERREDVEDVCAEVFVVAFEQLPRFRGQVEIRLWLLGIARRKVADAIRKRVRRREIALSEFEELEPPDTNCLTQPQNAAIQAESRTMLRNVLLGLKDDQREVLLLKYVEELSVEEIAIVMNRSKAATNSLLQRARAAAFKAGEAYFLGFQAAPTPSPTNSSPTLQRRGEK</sequence>
<dbReference type="CDD" id="cd06171">
    <property type="entry name" value="Sigma70_r4"/>
    <property type="match status" value="1"/>
</dbReference>
<evidence type="ECO:0008006" key="11">
    <source>
        <dbReference type="Google" id="ProtNLM"/>
    </source>
</evidence>
<gene>
    <name evidence="9" type="ORF">LUZ63_020868</name>
</gene>
<evidence type="ECO:0000256" key="5">
    <source>
        <dbReference type="ARBA" id="ARBA00023163"/>
    </source>
</evidence>
<feature type="domain" description="RNA polymerase sigma factor 70 region 4 type 2" evidence="8">
    <location>
        <begin position="139"/>
        <end position="188"/>
    </location>
</feature>
<keyword evidence="5" id="KW-0804">Transcription</keyword>
<dbReference type="GO" id="GO:0016987">
    <property type="term" value="F:sigma factor activity"/>
    <property type="evidence" value="ECO:0007669"/>
    <property type="project" value="UniProtKB-KW"/>
</dbReference>
<keyword evidence="4" id="KW-0238">DNA-binding</keyword>
<name>A0A9Q0BZB7_9POAL</name>
<comment type="caution">
    <text evidence="9">The sequence shown here is derived from an EMBL/GenBank/DDBJ whole genome shotgun (WGS) entry which is preliminary data.</text>
</comment>
<dbReference type="InterPro" id="IPR036388">
    <property type="entry name" value="WH-like_DNA-bd_sf"/>
</dbReference>
<evidence type="ECO:0000313" key="9">
    <source>
        <dbReference type="EMBL" id="KAJ1683915.1"/>
    </source>
</evidence>
<dbReference type="InterPro" id="IPR013249">
    <property type="entry name" value="RNA_pol_sigma70_r4_t2"/>
</dbReference>
<dbReference type="InterPro" id="IPR007627">
    <property type="entry name" value="RNA_pol_sigma70_r2"/>
</dbReference>
<dbReference type="InterPro" id="IPR013325">
    <property type="entry name" value="RNA_pol_sigma_r2"/>
</dbReference>
<feature type="domain" description="RNA polymerase sigma-70 region 2" evidence="7">
    <location>
        <begin position="39"/>
        <end position="104"/>
    </location>
</feature>
<evidence type="ECO:0000259" key="8">
    <source>
        <dbReference type="Pfam" id="PF08281"/>
    </source>
</evidence>
<dbReference type="Gene3D" id="1.10.10.10">
    <property type="entry name" value="Winged helix-like DNA-binding domain superfamily/Winged helix DNA-binding domain"/>
    <property type="match status" value="1"/>
</dbReference>
<dbReference type="NCBIfam" id="TIGR02937">
    <property type="entry name" value="sigma70-ECF"/>
    <property type="match status" value="1"/>
</dbReference>
<feature type="region of interest" description="Disordered" evidence="6">
    <location>
        <begin position="202"/>
        <end position="222"/>
    </location>
</feature>
<keyword evidence="2" id="KW-0805">Transcription regulation</keyword>
<dbReference type="GO" id="GO:0006352">
    <property type="term" value="P:DNA-templated transcription initiation"/>
    <property type="evidence" value="ECO:0007669"/>
    <property type="project" value="InterPro"/>
</dbReference>
<comment type="similarity">
    <text evidence="1">Belongs to the sigma-70 factor family. ECF subfamily.</text>
</comment>
<accession>A0A9Q0BZB7</accession>
<proteinExistence type="inferred from homology"/>
<dbReference type="PANTHER" id="PTHR43133">
    <property type="entry name" value="RNA POLYMERASE ECF-TYPE SIGMA FACTO"/>
    <property type="match status" value="1"/>
</dbReference>
<evidence type="ECO:0000256" key="6">
    <source>
        <dbReference type="SAM" id="MobiDB-lite"/>
    </source>
</evidence>
<evidence type="ECO:0000313" key="10">
    <source>
        <dbReference type="Proteomes" id="UP001151287"/>
    </source>
</evidence>
<dbReference type="GO" id="GO:0003677">
    <property type="term" value="F:DNA binding"/>
    <property type="evidence" value="ECO:0007669"/>
    <property type="project" value="UniProtKB-KW"/>
</dbReference>
<dbReference type="Pfam" id="PF08281">
    <property type="entry name" value="Sigma70_r4_2"/>
    <property type="match status" value="1"/>
</dbReference>
<dbReference type="InterPro" id="IPR039425">
    <property type="entry name" value="RNA_pol_sigma-70-like"/>
</dbReference>
<dbReference type="Gene3D" id="1.10.1740.10">
    <property type="match status" value="1"/>
</dbReference>